<dbReference type="GO" id="GO:0005777">
    <property type="term" value="C:peroxisome"/>
    <property type="evidence" value="ECO:0007669"/>
    <property type="project" value="InterPro"/>
</dbReference>
<evidence type="ECO:0000259" key="1">
    <source>
        <dbReference type="Pfam" id="PF01936"/>
    </source>
</evidence>
<dbReference type="PANTHER" id="PTHR14379:SF84">
    <property type="entry name" value="NYN DOMAIN-CONTAINING PROTEIN"/>
    <property type="match status" value="1"/>
</dbReference>
<dbReference type="InterPro" id="IPR024768">
    <property type="entry name" value="Marf1"/>
</dbReference>
<sequence>MKPMYAAAPEFATSKTAVWWDMGDCPVPDGYDARRVVPSIEGALKKLDYSGPVSITAYGDLKHTPEHVLRRLSSTGVDLQHTVKELRCSHMYSDLLKWREHNPPPATMMLISDQVQSVFCYGLCRLQQLEHGYNLVQAYAHDPCLLSPLYSTAEWLWESLLSDSEPPTQFILQKCSQTAKSAMLHCRSCGFVGQCLANFTKHLSGEEHAQEETRVTQSTCPSVGPGYEKAKVMRMRINWKNCEAAPEFATSKTLVLWDMGDCPVPDGYDARCVRPSIEGALKKLGYSGPVSITAFGDLKQTPEHVLRRLSSTGIALHHIVEEVRCTLMYTYLMRWARVTPPPGTIMFISDHLESFSIGLCRLQQREHGYNLVLASTHASTHASTQASVIVTSAEWFWETLLTDSETPRQFLLQKCSETGESAVLQCSSCMLDCQNLEMFTKHLSGEKHAKSDFNMIMSTRRRYEHKQSEEENFQRSKRLRKAFRTGFHFGNYFRITNSGSRRRTRFQK</sequence>
<feature type="domain" description="NYN" evidence="1">
    <location>
        <begin position="15"/>
        <end position="136"/>
    </location>
</feature>
<reference evidence="3" key="1">
    <citation type="journal article" date="2015" name="Nat. Plants">
        <title>Genome expansion of Arabis alpina linked with retrotransposition and reduced symmetric DNA methylation.</title>
        <authorList>
            <person name="Willing E.M."/>
            <person name="Rawat V."/>
            <person name="Mandakova T."/>
            <person name="Maumus F."/>
            <person name="James G.V."/>
            <person name="Nordstroem K.J."/>
            <person name="Becker C."/>
            <person name="Warthmann N."/>
            <person name="Chica C."/>
            <person name="Szarzynska B."/>
            <person name="Zytnicki M."/>
            <person name="Albani M.C."/>
            <person name="Kiefer C."/>
            <person name="Bergonzi S."/>
            <person name="Castaings L."/>
            <person name="Mateos J.L."/>
            <person name="Berns M.C."/>
            <person name="Bujdoso N."/>
            <person name="Piofczyk T."/>
            <person name="de Lorenzo L."/>
            <person name="Barrero-Sicilia C."/>
            <person name="Mateos I."/>
            <person name="Piednoel M."/>
            <person name="Hagmann J."/>
            <person name="Chen-Min-Tao R."/>
            <person name="Iglesias-Fernandez R."/>
            <person name="Schuster S.C."/>
            <person name="Alonso-Blanco C."/>
            <person name="Roudier F."/>
            <person name="Carbonero P."/>
            <person name="Paz-Ares J."/>
            <person name="Davis S.J."/>
            <person name="Pecinka A."/>
            <person name="Quesneville H."/>
            <person name="Colot V."/>
            <person name="Lysak M.A."/>
            <person name="Weigel D."/>
            <person name="Coupland G."/>
            <person name="Schneeberger K."/>
        </authorList>
    </citation>
    <scope>NUCLEOTIDE SEQUENCE [LARGE SCALE GENOMIC DNA]</scope>
    <source>
        <strain evidence="3">cv. Pajares</strain>
    </source>
</reference>
<dbReference type="GO" id="GO:0004540">
    <property type="term" value="F:RNA nuclease activity"/>
    <property type="evidence" value="ECO:0007669"/>
    <property type="project" value="InterPro"/>
</dbReference>
<dbReference type="AlphaFoldDB" id="A0A087GEX1"/>
<dbReference type="Gramene" id="KFK28423">
    <property type="protein sequence ID" value="KFK28423"/>
    <property type="gene ID" value="AALP_AA8G512600"/>
</dbReference>
<organism evidence="2 3">
    <name type="scientific">Arabis alpina</name>
    <name type="common">Alpine rock-cress</name>
    <dbReference type="NCBI Taxonomy" id="50452"/>
    <lineage>
        <taxon>Eukaryota</taxon>
        <taxon>Viridiplantae</taxon>
        <taxon>Streptophyta</taxon>
        <taxon>Embryophyta</taxon>
        <taxon>Tracheophyta</taxon>
        <taxon>Spermatophyta</taxon>
        <taxon>Magnoliopsida</taxon>
        <taxon>eudicotyledons</taxon>
        <taxon>Gunneridae</taxon>
        <taxon>Pentapetalae</taxon>
        <taxon>rosids</taxon>
        <taxon>malvids</taxon>
        <taxon>Brassicales</taxon>
        <taxon>Brassicaceae</taxon>
        <taxon>Arabideae</taxon>
        <taxon>Arabis</taxon>
    </lineage>
</organism>
<keyword evidence="3" id="KW-1185">Reference proteome</keyword>
<dbReference type="GO" id="GO:0010468">
    <property type="term" value="P:regulation of gene expression"/>
    <property type="evidence" value="ECO:0007669"/>
    <property type="project" value="InterPro"/>
</dbReference>
<dbReference type="InterPro" id="IPR021139">
    <property type="entry name" value="NYN"/>
</dbReference>
<dbReference type="Pfam" id="PF01936">
    <property type="entry name" value="NYN"/>
    <property type="match status" value="2"/>
</dbReference>
<dbReference type="OMA" id="AVWWDMM"/>
<dbReference type="CDD" id="cd10910">
    <property type="entry name" value="PIN_limkain_b1_N_like"/>
    <property type="match status" value="2"/>
</dbReference>
<evidence type="ECO:0000313" key="3">
    <source>
        <dbReference type="Proteomes" id="UP000029120"/>
    </source>
</evidence>
<feature type="domain" description="NYN" evidence="1">
    <location>
        <begin position="252"/>
        <end position="382"/>
    </location>
</feature>
<protein>
    <recommendedName>
        <fullName evidence="1">NYN domain-containing protein</fullName>
    </recommendedName>
</protein>
<dbReference type="OrthoDB" id="1061635at2759"/>
<evidence type="ECO:0000313" key="2">
    <source>
        <dbReference type="EMBL" id="KFK28423.1"/>
    </source>
</evidence>
<dbReference type="Proteomes" id="UP000029120">
    <property type="component" value="Chromosome 8"/>
</dbReference>
<accession>A0A087GEX1</accession>
<proteinExistence type="predicted"/>
<gene>
    <name evidence="2" type="ordered locus">AALP_Aa8g512600</name>
</gene>
<dbReference type="EMBL" id="CM002876">
    <property type="protein sequence ID" value="KFK28423.1"/>
    <property type="molecule type" value="Genomic_DNA"/>
</dbReference>
<name>A0A087GEX1_ARAAL</name>
<dbReference type="PANTHER" id="PTHR14379">
    <property type="entry name" value="LIMKAIN B LKAP"/>
    <property type="match status" value="1"/>
</dbReference>